<dbReference type="PANTHER" id="PTHR30290">
    <property type="entry name" value="PERIPLASMIC BINDING COMPONENT OF ABC TRANSPORTER"/>
    <property type="match status" value="1"/>
</dbReference>
<evidence type="ECO:0000259" key="5">
    <source>
        <dbReference type="Pfam" id="PF00496"/>
    </source>
</evidence>
<dbReference type="SUPFAM" id="SSF53850">
    <property type="entry name" value="Periplasmic binding protein-like II"/>
    <property type="match status" value="1"/>
</dbReference>
<feature type="compositionally biased region" description="Low complexity" evidence="4">
    <location>
        <begin position="26"/>
        <end position="43"/>
    </location>
</feature>
<dbReference type="PROSITE" id="PS51318">
    <property type="entry name" value="TAT"/>
    <property type="match status" value="1"/>
</dbReference>
<protein>
    <submittedName>
        <fullName evidence="6">ABC transporter substrate-binding protein</fullName>
    </submittedName>
</protein>
<reference evidence="6 7" key="1">
    <citation type="journal article" date="2019" name="Int. J. Syst. Evol. Microbiol.">
        <title>The Global Catalogue of Microorganisms (GCM) 10K type strain sequencing project: providing services to taxonomists for standard genome sequencing and annotation.</title>
        <authorList>
            <consortium name="The Broad Institute Genomics Platform"/>
            <consortium name="The Broad Institute Genome Sequencing Center for Infectious Disease"/>
            <person name="Wu L."/>
            <person name="Ma J."/>
        </authorList>
    </citation>
    <scope>NUCLEOTIDE SEQUENCE [LARGE SCALE GENOMIC DNA]</scope>
    <source>
        <strain evidence="6 7">XZGYJ-43</strain>
    </source>
</reference>
<dbReference type="PANTHER" id="PTHR30290:SF9">
    <property type="entry name" value="OLIGOPEPTIDE-BINDING PROTEIN APPA"/>
    <property type="match status" value="1"/>
</dbReference>
<gene>
    <name evidence="6" type="ORF">ACFQJ9_16575</name>
</gene>
<evidence type="ECO:0000313" key="7">
    <source>
        <dbReference type="Proteomes" id="UP001596447"/>
    </source>
</evidence>
<dbReference type="GO" id="GO:0042597">
    <property type="term" value="C:periplasmic space"/>
    <property type="evidence" value="ECO:0007669"/>
    <property type="project" value="UniProtKB-ARBA"/>
</dbReference>
<comment type="caution">
    <text evidence="6">The sequence shown here is derived from an EMBL/GenBank/DDBJ whole genome shotgun (WGS) entry which is preliminary data.</text>
</comment>
<comment type="similarity">
    <text evidence="1">Belongs to the bacterial solute-binding protein 5 family.</text>
</comment>
<proteinExistence type="inferred from homology"/>
<name>A0ABD5Z725_9EURY</name>
<organism evidence="6 7">
    <name type="scientific">Halospeciosus flavus</name>
    <dbReference type="NCBI Taxonomy" id="3032283"/>
    <lineage>
        <taxon>Archaea</taxon>
        <taxon>Methanobacteriati</taxon>
        <taxon>Methanobacteriota</taxon>
        <taxon>Stenosarchaea group</taxon>
        <taxon>Halobacteria</taxon>
        <taxon>Halobacteriales</taxon>
        <taxon>Halobacteriaceae</taxon>
        <taxon>Halospeciosus</taxon>
    </lineage>
</organism>
<dbReference type="InterPro" id="IPR039424">
    <property type="entry name" value="SBP_5"/>
</dbReference>
<dbReference type="CDD" id="cd00995">
    <property type="entry name" value="PBP2_NikA_DppA_OppA_like"/>
    <property type="match status" value="1"/>
</dbReference>
<dbReference type="Gene3D" id="3.40.190.10">
    <property type="entry name" value="Periplasmic binding protein-like II"/>
    <property type="match status" value="1"/>
</dbReference>
<dbReference type="Proteomes" id="UP001596447">
    <property type="component" value="Unassembled WGS sequence"/>
</dbReference>
<evidence type="ECO:0000313" key="6">
    <source>
        <dbReference type="EMBL" id="MFC7201000.1"/>
    </source>
</evidence>
<keyword evidence="7" id="KW-1185">Reference proteome</keyword>
<dbReference type="Pfam" id="PF00496">
    <property type="entry name" value="SBP_bac_5"/>
    <property type="match status" value="1"/>
</dbReference>
<dbReference type="InterPro" id="IPR000914">
    <property type="entry name" value="SBP_5_dom"/>
</dbReference>
<dbReference type="InterPro" id="IPR006311">
    <property type="entry name" value="TAT_signal"/>
</dbReference>
<dbReference type="AlphaFoldDB" id="A0ABD5Z725"/>
<evidence type="ECO:0000256" key="2">
    <source>
        <dbReference type="ARBA" id="ARBA00022448"/>
    </source>
</evidence>
<keyword evidence="3" id="KW-0732">Signal</keyword>
<dbReference type="EMBL" id="JBHTAR010000011">
    <property type="protein sequence ID" value="MFC7201000.1"/>
    <property type="molecule type" value="Genomic_DNA"/>
</dbReference>
<feature type="domain" description="Solute-binding protein family 5" evidence="5">
    <location>
        <begin position="92"/>
        <end position="495"/>
    </location>
</feature>
<feature type="region of interest" description="Disordered" evidence="4">
    <location>
        <begin position="26"/>
        <end position="46"/>
    </location>
</feature>
<dbReference type="InterPro" id="IPR030678">
    <property type="entry name" value="Peptide/Ni-bd"/>
</dbReference>
<keyword evidence="2" id="KW-0813">Transport</keyword>
<accession>A0ABD5Z725</accession>
<sequence>MADTDNLSRRRFLQATGGAAAAGALAGCTGDGGDTTTTTTTTTKEPENELSLINSTIDTLDPIAAADTASGRVIMQLFDALTNYQDGTTTITNLLTKGYEISEDYKTYTFNLEENATFHNGDPVTASDVVYSFERLAGSSNSRRSSFILSTLGVKHETTSDGEYKSGSLAVTAVDEKTVKVELKSAFHASLQMLAYSSFSVVPEGIVGDIPGYDGRVEYQKWQANPSGTGSGPFQFDKWSSGTEARVTAYDDYYGAAPKVNSVHWQVIENDNAHYNYAMNKNADMFGIPTAFYDPEKVSVERETQKGQKLGTYGPLRNGETANYVGVPTINTYYIGFNMEAVPKPVRKAVAYAMNQQMMVDRVFKGRGQAAYHFTPPSIYPGGADQYTQHAKEQYPYGYNESRLDKAKQVMEEAGYSESEPYKLNWLQYTSDSWMEMAKILRDQLASAHIDMQIEQATFNTLLTRVRNGNMEAFTLGWIADWPAPDNFLALLDPPQTQTDVPGGSSYINWSSKTGSAATQAEQAYDVVQNNQKPTDADEKARNEAYVKIEEANWEDVGMLTVNHYIDEFFWYDTVADYTPFGGMGFSRQKLNDVVLND</sequence>
<evidence type="ECO:0000256" key="3">
    <source>
        <dbReference type="ARBA" id="ARBA00022729"/>
    </source>
</evidence>
<evidence type="ECO:0000256" key="1">
    <source>
        <dbReference type="ARBA" id="ARBA00005695"/>
    </source>
</evidence>
<dbReference type="Gene3D" id="3.10.105.10">
    <property type="entry name" value="Dipeptide-binding Protein, Domain 3"/>
    <property type="match status" value="1"/>
</dbReference>
<evidence type="ECO:0000256" key="4">
    <source>
        <dbReference type="SAM" id="MobiDB-lite"/>
    </source>
</evidence>
<dbReference type="RefSeq" id="WP_279527759.1">
    <property type="nucleotide sequence ID" value="NZ_CP122312.1"/>
</dbReference>
<dbReference type="PIRSF" id="PIRSF002741">
    <property type="entry name" value="MppA"/>
    <property type="match status" value="1"/>
</dbReference>